<name>A0ABS2KVP0_9NOCA</name>
<proteinExistence type="predicted"/>
<reference evidence="1 2" key="1">
    <citation type="submission" date="2021-01" db="EMBL/GenBank/DDBJ databases">
        <title>Genomics of switchgrass bacterial isolates.</title>
        <authorList>
            <person name="Shade A."/>
        </authorList>
    </citation>
    <scope>NUCLEOTIDE SEQUENCE [LARGE SCALE GENOMIC DNA]</scope>
    <source>
        <strain evidence="1 2">PvP111</strain>
    </source>
</reference>
<dbReference type="Gene3D" id="3.40.630.30">
    <property type="match status" value="1"/>
</dbReference>
<dbReference type="Proteomes" id="UP000703038">
    <property type="component" value="Unassembled WGS sequence"/>
</dbReference>
<dbReference type="SUPFAM" id="SSF55729">
    <property type="entry name" value="Acyl-CoA N-acyltransferases (Nat)"/>
    <property type="match status" value="1"/>
</dbReference>
<dbReference type="RefSeq" id="WP_204868923.1">
    <property type="nucleotide sequence ID" value="NZ_JAFBBK010000001.1"/>
</dbReference>
<gene>
    <name evidence="1" type="ORF">JOE42_002732</name>
</gene>
<accession>A0ABS2KVP0</accession>
<sequence length="238" mass="25480">MNSHQIDIVRLAWARELGLPDDASLDDAERLHVVDDDSTRLTFVVLDGHAVLVGPGDILDRAEAVGNDVLATRDGLAELAGQRRGRCGGPRVLAFLDDSRDDVRVEHPLISHDGHDVDRVLALVPPDDATGIRAVGVDSWFTVFDDADGEDDALPAAAAGYVEWRGFLADTVAVTVPSRRRRGYGSTAARLATNEAIDAGLVPQWSVPMDNATARLFGLSLGFTELGVHIAMELTDPG</sequence>
<keyword evidence="2" id="KW-1185">Reference proteome</keyword>
<evidence type="ECO:0000313" key="1">
    <source>
        <dbReference type="EMBL" id="MBM7415999.1"/>
    </source>
</evidence>
<dbReference type="EMBL" id="JAFBBK010000001">
    <property type="protein sequence ID" value="MBM7415999.1"/>
    <property type="molecule type" value="Genomic_DNA"/>
</dbReference>
<dbReference type="InterPro" id="IPR016181">
    <property type="entry name" value="Acyl_CoA_acyltransferase"/>
</dbReference>
<comment type="caution">
    <text evidence="1">The sequence shown here is derived from an EMBL/GenBank/DDBJ whole genome shotgun (WGS) entry which is preliminary data.</text>
</comment>
<protein>
    <submittedName>
        <fullName evidence="1">GNAT superfamily N-acetyltransferase</fullName>
    </submittedName>
</protein>
<evidence type="ECO:0000313" key="2">
    <source>
        <dbReference type="Proteomes" id="UP000703038"/>
    </source>
</evidence>
<organism evidence="1 2">
    <name type="scientific">Rhodococcoides corynebacterioides</name>
    <dbReference type="NCBI Taxonomy" id="53972"/>
    <lineage>
        <taxon>Bacteria</taxon>
        <taxon>Bacillati</taxon>
        <taxon>Actinomycetota</taxon>
        <taxon>Actinomycetes</taxon>
        <taxon>Mycobacteriales</taxon>
        <taxon>Nocardiaceae</taxon>
        <taxon>Rhodococcoides</taxon>
    </lineage>
</organism>